<evidence type="ECO:0000313" key="3">
    <source>
        <dbReference type="EMBL" id="MCW1915772.1"/>
    </source>
</evidence>
<keyword evidence="1" id="KW-0812">Transmembrane</keyword>
<dbReference type="SMART" id="SM00563">
    <property type="entry name" value="PlsC"/>
    <property type="match status" value="1"/>
</dbReference>
<accession>A0ABT3G7D9</accession>
<keyword evidence="3" id="KW-0808">Transferase</keyword>
<keyword evidence="3" id="KW-0012">Acyltransferase</keyword>
<dbReference type="InterPro" id="IPR052744">
    <property type="entry name" value="GPAT/DAPAT"/>
</dbReference>
<name>A0ABT3G7D9_9BACT</name>
<reference evidence="3" key="1">
    <citation type="submission" date="2022-10" db="EMBL/GenBank/DDBJ databases">
        <title>Luteolibacter sp. GHJ8, whole genome shotgun sequencing project.</title>
        <authorList>
            <person name="Zhao G."/>
            <person name="Shen L."/>
        </authorList>
    </citation>
    <scope>NUCLEOTIDE SEQUENCE</scope>
    <source>
        <strain evidence="3">GHJ8</strain>
    </source>
</reference>
<dbReference type="EMBL" id="JAPDDR010000010">
    <property type="protein sequence ID" value="MCW1915772.1"/>
    <property type="molecule type" value="Genomic_DNA"/>
</dbReference>
<feature type="domain" description="Phospholipid/glycerol acyltransferase" evidence="2">
    <location>
        <begin position="44"/>
        <end position="163"/>
    </location>
</feature>
<organism evidence="3 4">
    <name type="scientific">Luteolibacter rhizosphaerae</name>
    <dbReference type="NCBI Taxonomy" id="2989719"/>
    <lineage>
        <taxon>Bacteria</taxon>
        <taxon>Pseudomonadati</taxon>
        <taxon>Verrucomicrobiota</taxon>
        <taxon>Verrucomicrobiia</taxon>
        <taxon>Verrucomicrobiales</taxon>
        <taxon>Verrucomicrobiaceae</taxon>
        <taxon>Luteolibacter</taxon>
    </lineage>
</organism>
<dbReference type="Pfam" id="PF01553">
    <property type="entry name" value="Acyltransferase"/>
    <property type="match status" value="1"/>
</dbReference>
<evidence type="ECO:0000256" key="1">
    <source>
        <dbReference type="SAM" id="Phobius"/>
    </source>
</evidence>
<dbReference type="RefSeq" id="WP_264515328.1">
    <property type="nucleotide sequence ID" value="NZ_JAPDDR010000010.1"/>
</dbReference>
<evidence type="ECO:0000313" key="4">
    <source>
        <dbReference type="Proteomes" id="UP001165653"/>
    </source>
</evidence>
<sequence>MSKHRPVLSPTRSTAWHRFFHRLISAAWFDEIKVSGQLPAEGPLLLVSCHRNGAVDGFLLDAVSPRLEFMIAGRLVKRWWQRAFFGGIPVERAKDGERDNRSAMDACVRHLGEGGVLCVFPEGTSSLGPRHLTSHSGAARLAAAYEEENGRLPEIIPIGLHYEEPGLFRSRVEVVIGKPLRIEERGRRIVALKRAIEVGLKEVGANFESEFHQDISETAAMDSDTRYQTLKRWEANTPTDLADLWRHSDPASRELLKRGRFAPSSLLLPLALPGYVLNAPVYMASHLAAKRMADGPNVVALWKILGASAAAAIWVPAMALACGLGGGLRGLASYTASTLLGFALRRPLRQTGRALRWLTAPRRRRDEVRELRTLLENHA</sequence>
<evidence type="ECO:0000259" key="2">
    <source>
        <dbReference type="SMART" id="SM00563"/>
    </source>
</evidence>
<dbReference type="Proteomes" id="UP001165653">
    <property type="component" value="Unassembled WGS sequence"/>
</dbReference>
<protein>
    <submittedName>
        <fullName evidence="3">1-acyl-sn-glycerol-3-phosphate acyltransferase</fullName>
    </submittedName>
</protein>
<feature type="transmembrane region" description="Helical" evidence="1">
    <location>
        <begin position="300"/>
        <end position="321"/>
    </location>
</feature>
<dbReference type="PANTHER" id="PTHR31605:SF0">
    <property type="entry name" value="GLYCEROL-3-PHOSPHATE O-ACYLTRANSFERASE 1"/>
    <property type="match status" value="1"/>
</dbReference>
<keyword evidence="4" id="KW-1185">Reference proteome</keyword>
<keyword evidence="1" id="KW-0472">Membrane</keyword>
<feature type="transmembrane region" description="Helical" evidence="1">
    <location>
        <begin position="327"/>
        <end position="344"/>
    </location>
</feature>
<dbReference type="SUPFAM" id="SSF69593">
    <property type="entry name" value="Glycerol-3-phosphate (1)-acyltransferase"/>
    <property type="match status" value="1"/>
</dbReference>
<comment type="caution">
    <text evidence="3">The sequence shown here is derived from an EMBL/GenBank/DDBJ whole genome shotgun (WGS) entry which is preliminary data.</text>
</comment>
<dbReference type="InterPro" id="IPR002123">
    <property type="entry name" value="Plipid/glycerol_acylTrfase"/>
</dbReference>
<dbReference type="PANTHER" id="PTHR31605">
    <property type="entry name" value="GLYCEROL-3-PHOSPHATE O-ACYLTRANSFERASE 1"/>
    <property type="match status" value="1"/>
</dbReference>
<feature type="transmembrane region" description="Helical" evidence="1">
    <location>
        <begin position="266"/>
        <end position="288"/>
    </location>
</feature>
<gene>
    <name evidence="3" type="ORF">OJ996_19455</name>
</gene>
<dbReference type="GO" id="GO:0016746">
    <property type="term" value="F:acyltransferase activity"/>
    <property type="evidence" value="ECO:0007669"/>
    <property type="project" value="UniProtKB-KW"/>
</dbReference>
<proteinExistence type="predicted"/>
<keyword evidence="1" id="KW-1133">Transmembrane helix</keyword>